<dbReference type="Pfam" id="PF03478">
    <property type="entry name" value="Beta-prop_KIB1-4"/>
    <property type="match status" value="1"/>
</dbReference>
<dbReference type="AlphaFoldDB" id="A0AAD8I3Y5"/>
<organism evidence="3 4">
    <name type="scientific">Heracleum sosnowskyi</name>
    <dbReference type="NCBI Taxonomy" id="360622"/>
    <lineage>
        <taxon>Eukaryota</taxon>
        <taxon>Viridiplantae</taxon>
        <taxon>Streptophyta</taxon>
        <taxon>Embryophyta</taxon>
        <taxon>Tracheophyta</taxon>
        <taxon>Spermatophyta</taxon>
        <taxon>Magnoliopsida</taxon>
        <taxon>eudicotyledons</taxon>
        <taxon>Gunneridae</taxon>
        <taxon>Pentapetalae</taxon>
        <taxon>asterids</taxon>
        <taxon>campanulids</taxon>
        <taxon>Apiales</taxon>
        <taxon>Apiaceae</taxon>
        <taxon>Apioideae</taxon>
        <taxon>apioid superclade</taxon>
        <taxon>Tordylieae</taxon>
        <taxon>Tordyliinae</taxon>
        <taxon>Heracleum</taxon>
    </lineage>
</organism>
<evidence type="ECO:0000259" key="2">
    <source>
        <dbReference type="Pfam" id="PF03478"/>
    </source>
</evidence>
<evidence type="ECO:0000313" key="4">
    <source>
        <dbReference type="Proteomes" id="UP001237642"/>
    </source>
</evidence>
<evidence type="ECO:0000256" key="1">
    <source>
        <dbReference type="SAM" id="SignalP"/>
    </source>
</evidence>
<name>A0AAD8I3Y5_9APIA</name>
<protein>
    <recommendedName>
        <fullName evidence="2">KIB1-4 beta-propeller domain-containing protein</fullName>
    </recommendedName>
</protein>
<keyword evidence="4" id="KW-1185">Reference proteome</keyword>
<reference evidence="3" key="2">
    <citation type="submission" date="2023-05" db="EMBL/GenBank/DDBJ databases">
        <authorList>
            <person name="Schelkunov M.I."/>
        </authorList>
    </citation>
    <scope>NUCLEOTIDE SEQUENCE</scope>
    <source>
        <strain evidence="3">Hsosn_3</strain>
        <tissue evidence="3">Leaf</tissue>
    </source>
</reference>
<sequence length="451" mass="52382">MMMFGLFCLVKIFRFFLIKKALLIRYQSLPEAKQDKKQISVPEAQEEIKVLWSELDLNLLGEIIARLTSPTDQARFRAVCKNWLPVHRIGNKTLLPWFLTYDRSIPSLTGKLELSLYEPSSTFSPTSVYTISFAQLGIPSPLSWIDIGGTCINNWLFFCTRVRMTRPSRYRRNFILFSPFTKKFIKLPQSDYPLPFIFARTFSTDPTSPDCVFLLSDTRCLESSKIAILTYHNGDKECTARQFDRVDDFVPCDCTPIFFQQMFYLVSPLGQIASYNILNGELTLENLVIDIDFSQNYRSRMKYEVFELNGDLMLIYFGSYLNDNLPRNPCLRKFDWSSKVWMPVNSLGDHSLFVANRFRAVATIKARNNQVLPNKIYYISASGCMVYSLEDSEHKYFDSNSKYPNSSNYYVANGGHRSQWLDHLLGYRIRRDVVGCSWLKSPVVLYRNKLQ</sequence>
<feature type="domain" description="KIB1-4 beta-propeller" evidence="2">
    <location>
        <begin position="148"/>
        <end position="387"/>
    </location>
</feature>
<accession>A0AAD8I3Y5</accession>
<dbReference type="PANTHER" id="PTHR33110">
    <property type="entry name" value="F-BOX/KELCH-REPEAT PROTEIN-RELATED"/>
    <property type="match status" value="1"/>
</dbReference>
<comment type="caution">
    <text evidence="3">The sequence shown here is derived from an EMBL/GenBank/DDBJ whole genome shotgun (WGS) entry which is preliminary data.</text>
</comment>
<dbReference type="InterPro" id="IPR005174">
    <property type="entry name" value="KIB1-4_b-propeller"/>
</dbReference>
<dbReference type="Proteomes" id="UP001237642">
    <property type="component" value="Unassembled WGS sequence"/>
</dbReference>
<keyword evidence="1" id="KW-0732">Signal</keyword>
<proteinExistence type="predicted"/>
<feature type="chain" id="PRO_5042082879" description="KIB1-4 beta-propeller domain-containing protein" evidence="1">
    <location>
        <begin position="24"/>
        <end position="451"/>
    </location>
</feature>
<reference evidence="3" key="1">
    <citation type="submission" date="2023-02" db="EMBL/GenBank/DDBJ databases">
        <title>Genome of toxic invasive species Heracleum sosnowskyi carries increased number of genes despite the absence of recent whole-genome duplications.</title>
        <authorList>
            <person name="Schelkunov M."/>
            <person name="Shtratnikova V."/>
            <person name="Makarenko M."/>
            <person name="Klepikova A."/>
            <person name="Omelchenko D."/>
            <person name="Novikova G."/>
            <person name="Obukhova E."/>
            <person name="Bogdanov V."/>
            <person name="Penin A."/>
            <person name="Logacheva M."/>
        </authorList>
    </citation>
    <scope>NUCLEOTIDE SEQUENCE</scope>
    <source>
        <strain evidence="3">Hsosn_3</strain>
        <tissue evidence="3">Leaf</tissue>
    </source>
</reference>
<dbReference type="EMBL" id="JAUIZM010000006">
    <property type="protein sequence ID" value="KAK1377458.1"/>
    <property type="molecule type" value="Genomic_DNA"/>
</dbReference>
<evidence type="ECO:0000313" key="3">
    <source>
        <dbReference type="EMBL" id="KAK1377458.1"/>
    </source>
</evidence>
<gene>
    <name evidence="3" type="ORF">POM88_024202</name>
</gene>
<feature type="signal peptide" evidence="1">
    <location>
        <begin position="1"/>
        <end position="23"/>
    </location>
</feature>